<evidence type="ECO:0000259" key="1">
    <source>
        <dbReference type="PROSITE" id="PS50878"/>
    </source>
</evidence>
<dbReference type="PROSITE" id="PS50878">
    <property type="entry name" value="RT_POL"/>
    <property type="match status" value="1"/>
</dbReference>
<keyword evidence="2" id="KW-1185">Reference proteome</keyword>
<dbReference type="Gene3D" id="3.10.10.10">
    <property type="entry name" value="HIV Type 1 Reverse Transcriptase, subunit A, domain 1"/>
    <property type="match status" value="1"/>
</dbReference>
<dbReference type="Gene3D" id="3.30.70.270">
    <property type="match status" value="1"/>
</dbReference>
<dbReference type="Proteomes" id="UP000790787">
    <property type="component" value="Chromosome 13"/>
</dbReference>
<dbReference type="GeneID" id="107795661"/>
<dbReference type="InterPro" id="IPR043502">
    <property type="entry name" value="DNA/RNA_pol_sf"/>
</dbReference>
<dbReference type="PaxDb" id="4097-A0A1S4AB99"/>
<dbReference type="CDD" id="cd00303">
    <property type="entry name" value="retropepsin_like"/>
    <property type="match status" value="1"/>
</dbReference>
<dbReference type="RefSeq" id="XP_016473823.1">
    <property type="nucleotide sequence ID" value="XM_016618337.1"/>
</dbReference>
<accession>A0A1S4AB99</accession>
<reference evidence="2" key="1">
    <citation type="journal article" date="2014" name="Nat. Commun.">
        <title>The tobacco genome sequence and its comparison with those of tomato and potato.</title>
        <authorList>
            <person name="Sierro N."/>
            <person name="Battey J.N."/>
            <person name="Ouadi S."/>
            <person name="Bakaher N."/>
            <person name="Bovet L."/>
            <person name="Willig A."/>
            <person name="Goepfert S."/>
            <person name="Peitsch M.C."/>
            <person name="Ivanov N.V."/>
        </authorList>
    </citation>
    <scope>NUCLEOTIDE SEQUENCE [LARGE SCALE GENOMIC DNA]</scope>
</reference>
<evidence type="ECO:0000313" key="3">
    <source>
        <dbReference type="RefSeq" id="XP_016473823.1"/>
    </source>
</evidence>
<dbReference type="OrthoDB" id="1719340at2759"/>
<dbReference type="OMA" id="PARNCHT"/>
<dbReference type="STRING" id="4097.A0A1S4AB99"/>
<dbReference type="KEGG" id="nta:107795661"/>
<dbReference type="SUPFAM" id="SSF56672">
    <property type="entry name" value="DNA/RNA polymerases"/>
    <property type="match status" value="1"/>
</dbReference>
<proteinExistence type="predicted"/>
<evidence type="ECO:0000313" key="2">
    <source>
        <dbReference type="Proteomes" id="UP000790787"/>
    </source>
</evidence>
<protein>
    <submittedName>
        <fullName evidence="3">Uncharacterized protein LOC107795661</fullName>
    </submittedName>
</protein>
<dbReference type="CDD" id="cd01647">
    <property type="entry name" value="RT_LTR"/>
    <property type="match status" value="1"/>
</dbReference>
<reference evidence="3" key="2">
    <citation type="submission" date="2025-08" db="UniProtKB">
        <authorList>
            <consortium name="RefSeq"/>
        </authorList>
    </citation>
    <scope>IDENTIFICATION</scope>
    <source>
        <tissue evidence="3">Leaf</tissue>
    </source>
</reference>
<dbReference type="InterPro" id="IPR000477">
    <property type="entry name" value="RT_dom"/>
</dbReference>
<dbReference type="PANTHER" id="PTHR24559">
    <property type="entry name" value="TRANSPOSON TY3-I GAG-POL POLYPROTEIN"/>
    <property type="match status" value="1"/>
</dbReference>
<gene>
    <name evidence="3" type="primary">LOC107795661</name>
</gene>
<dbReference type="InterPro" id="IPR043128">
    <property type="entry name" value="Rev_trsase/Diguanyl_cyclase"/>
</dbReference>
<dbReference type="InterPro" id="IPR053134">
    <property type="entry name" value="RNA-dir_DNA_polymerase"/>
</dbReference>
<dbReference type="PANTHER" id="PTHR24559:SF450">
    <property type="entry name" value="RNA-DIRECTED DNA POLYMERASE HOMOLOG"/>
    <property type="match status" value="1"/>
</dbReference>
<feature type="domain" description="Reverse transcriptase" evidence="1">
    <location>
        <begin position="420"/>
        <end position="598"/>
    </location>
</feature>
<dbReference type="Pfam" id="PF00078">
    <property type="entry name" value="RVT_1"/>
    <property type="match status" value="1"/>
</dbReference>
<sequence>MVSEQHGPIALAAMSPAAEINELKNEITTLRTQLSLFVDDVGKRFETLESNHFISSLKPELKPLVKLANPTTIMDAYEIAKLYEESFAALVSLIPSRPALTPSYNRPLAITYPRASQNLKPATLPAPNQLLRITYPNQKPPIRAPLKPNTFEALKEYGLCYKCKERYYPGHQYKPKTLHALEGTKGEREAETEEFVDAPETLEEPTEEQAEIFINAMRGLVAPGKTPSIIKLLDPQVSIRLKLLIQPTVVPMNVIVANGQTMYCEKWCPNFTWTMQDEVFSFNIRLLKIGGCDTVLGMDWIDQVAPVILHTKPYSLSFLKEGRLITLLGISENTEVSTVKIQQLWKMLNSGTCEVVSELCTVNVGPAVKEKKLLNPDIEKLLLNYADIFKEPIELPPARNCHTVFLQSKESIESIINEMLKAETVIPRQSPFVSPPLLVKKKDSTWRLYVDYRRLNTITVKNKKHIPMIEDILDALCGATVFSKIDLRAGYHQVRMKSVDEHKTAFKTHYGLWQFRIMPFGLTNAPPTVHLMNEVFKAQLKRYILVFFDDILVYSKTMEDHQKHLQVVLQLLRKNNLFAKRSKCESSGGIPGTHHIWS</sequence>
<dbReference type="AlphaFoldDB" id="A0A1S4AB99"/>
<name>A0A1S4AB99_TOBAC</name>
<dbReference type="Pfam" id="PF08284">
    <property type="entry name" value="RVP_2"/>
    <property type="match status" value="1"/>
</dbReference>
<organism evidence="2 3">
    <name type="scientific">Nicotiana tabacum</name>
    <name type="common">Common tobacco</name>
    <dbReference type="NCBI Taxonomy" id="4097"/>
    <lineage>
        <taxon>Eukaryota</taxon>
        <taxon>Viridiplantae</taxon>
        <taxon>Streptophyta</taxon>
        <taxon>Embryophyta</taxon>
        <taxon>Tracheophyta</taxon>
        <taxon>Spermatophyta</taxon>
        <taxon>Magnoliopsida</taxon>
        <taxon>eudicotyledons</taxon>
        <taxon>Gunneridae</taxon>
        <taxon>Pentapetalae</taxon>
        <taxon>asterids</taxon>
        <taxon>lamiids</taxon>
        <taxon>Solanales</taxon>
        <taxon>Solanaceae</taxon>
        <taxon>Nicotianoideae</taxon>
        <taxon>Nicotianeae</taxon>
        <taxon>Nicotiana</taxon>
    </lineage>
</organism>